<dbReference type="EMBL" id="CAADJG010000002">
    <property type="protein sequence ID" value="VFS79036.1"/>
    <property type="molecule type" value="Genomic_DNA"/>
</dbReference>
<keyword evidence="1" id="KW-0378">Hydrolase</keyword>
<evidence type="ECO:0000313" key="1">
    <source>
        <dbReference type="EMBL" id="VFS79036.1"/>
    </source>
</evidence>
<protein>
    <submittedName>
        <fullName evidence="1">Galactose/methyl galactoside import ATP-binding protein MglA</fullName>
        <ecNumber evidence="1">3.6.3.17</ecNumber>
    </submittedName>
</protein>
<proteinExistence type="predicted"/>
<dbReference type="Proteomes" id="UP000332594">
    <property type="component" value="Unassembled WGS sequence"/>
</dbReference>
<keyword evidence="1" id="KW-0067">ATP-binding</keyword>
<dbReference type="AlphaFoldDB" id="A0A485C3Y1"/>
<reference evidence="1 2" key="1">
    <citation type="submission" date="2019-03" db="EMBL/GenBank/DDBJ databases">
        <authorList>
            <consortium name="Pathogen Informatics"/>
        </authorList>
    </citation>
    <scope>NUCLEOTIDE SEQUENCE [LARGE SCALE GENOMIC DNA]</scope>
    <source>
        <strain evidence="1 2">NCTC13038</strain>
    </source>
</reference>
<gene>
    <name evidence="1" type="primary">mglA_4</name>
    <name evidence="1" type="ORF">NCTC13038_03995</name>
</gene>
<dbReference type="GO" id="GO:0016787">
    <property type="term" value="F:hydrolase activity"/>
    <property type="evidence" value="ECO:0007669"/>
    <property type="project" value="UniProtKB-KW"/>
</dbReference>
<sequence>MAFAKKASGTIKLHGKKINNHSANEAINHGFALVTEERRSTGIYAYLDIGFNSPDLQY</sequence>
<organism evidence="1 2">
    <name type="scientific">Raoultella terrigena</name>
    <name type="common">Klebsiella terrigena</name>
    <dbReference type="NCBI Taxonomy" id="577"/>
    <lineage>
        <taxon>Bacteria</taxon>
        <taxon>Pseudomonadati</taxon>
        <taxon>Pseudomonadota</taxon>
        <taxon>Gammaproteobacteria</taxon>
        <taxon>Enterobacterales</taxon>
        <taxon>Enterobacteriaceae</taxon>
        <taxon>Klebsiella/Raoultella group</taxon>
        <taxon>Raoultella</taxon>
    </lineage>
</organism>
<dbReference type="GO" id="GO:0005524">
    <property type="term" value="F:ATP binding"/>
    <property type="evidence" value="ECO:0007669"/>
    <property type="project" value="UniProtKB-KW"/>
</dbReference>
<keyword evidence="1" id="KW-0547">Nucleotide-binding</keyword>
<accession>A0A485C3Y1</accession>
<dbReference type="EC" id="3.6.3.17" evidence="1"/>
<name>A0A485C3Y1_RAOTE</name>
<evidence type="ECO:0000313" key="2">
    <source>
        <dbReference type="Proteomes" id="UP000332594"/>
    </source>
</evidence>